<keyword evidence="1" id="KW-0472">Membrane</keyword>
<keyword evidence="4" id="KW-1185">Reference proteome</keyword>
<dbReference type="OrthoDB" id="10015491at2759"/>
<dbReference type="SUPFAM" id="SSF48726">
    <property type="entry name" value="Immunoglobulin"/>
    <property type="match status" value="2"/>
</dbReference>
<dbReference type="SMART" id="SM00409">
    <property type="entry name" value="IG"/>
    <property type="match status" value="1"/>
</dbReference>
<accession>A0A9Q1D1Q1</accession>
<dbReference type="Pfam" id="PF13927">
    <property type="entry name" value="Ig_3"/>
    <property type="match status" value="1"/>
</dbReference>
<dbReference type="GO" id="GO:0009986">
    <property type="term" value="C:cell surface"/>
    <property type="evidence" value="ECO:0007669"/>
    <property type="project" value="TreeGrafter"/>
</dbReference>
<proteinExistence type="predicted"/>
<dbReference type="PANTHER" id="PTHR44663:SF2">
    <property type="entry name" value="JUNCTIONAL ADHESION MOLECULE B"/>
    <property type="match status" value="1"/>
</dbReference>
<dbReference type="InterPro" id="IPR036179">
    <property type="entry name" value="Ig-like_dom_sf"/>
</dbReference>
<dbReference type="GO" id="GO:0005886">
    <property type="term" value="C:plasma membrane"/>
    <property type="evidence" value="ECO:0007669"/>
    <property type="project" value="TreeGrafter"/>
</dbReference>
<dbReference type="InterPro" id="IPR003598">
    <property type="entry name" value="Ig_sub2"/>
</dbReference>
<evidence type="ECO:0000313" key="4">
    <source>
        <dbReference type="Proteomes" id="UP001152803"/>
    </source>
</evidence>
<dbReference type="SMART" id="SM00408">
    <property type="entry name" value="IGc2"/>
    <property type="match status" value="1"/>
</dbReference>
<dbReference type="GO" id="GO:0007159">
    <property type="term" value="P:leukocyte cell-cell adhesion"/>
    <property type="evidence" value="ECO:0007669"/>
    <property type="project" value="TreeGrafter"/>
</dbReference>
<evidence type="ECO:0000256" key="1">
    <source>
        <dbReference type="SAM" id="Phobius"/>
    </source>
</evidence>
<keyword evidence="1" id="KW-0812">Transmembrane</keyword>
<dbReference type="GO" id="GO:0098636">
    <property type="term" value="C:protein complex involved in cell adhesion"/>
    <property type="evidence" value="ECO:0007669"/>
    <property type="project" value="TreeGrafter"/>
</dbReference>
<dbReference type="InterPro" id="IPR007110">
    <property type="entry name" value="Ig-like_dom"/>
</dbReference>
<dbReference type="Proteomes" id="UP001152803">
    <property type="component" value="Unassembled WGS sequence"/>
</dbReference>
<comment type="caution">
    <text evidence="3">The sequence shown here is derived from an EMBL/GenBank/DDBJ whole genome shotgun (WGS) entry which is preliminary data.</text>
</comment>
<evidence type="ECO:0000259" key="2">
    <source>
        <dbReference type="PROSITE" id="PS50835"/>
    </source>
</evidence>
<dbReference type="AlphaFoldDB" id="A0A9Q1D1Q1"/>
<protein>
    <recommendedName>
        <fullName evidence="2">Ig-like domain-containing protein</fullName>
    </recommendedName>
</protein>
<keyword evidence="1" id="KW-1133">Transmembrane helix</keyword>
<organism evidence="3 4">
    <name type="scientific">Conger conger</name>
    <name type="common">Conger eel</name>
    <name type="synonym">Muraena conger</name>
    <dbReference type="NCBI Taxonomy" id="82655"/>
    <lineage>
        <taxon>Eukaryota</taxon>
        <taxon>Metazoa</taxon>
        <taxon>Chordata</taxon>
        <taxon>Craniata</taxon>
        <taxon>Vertebrata</taxon>
        <taxon>Euteleostomi</taxon>
        <taxon>Actinopterygii</taxon>
        <taxon>Neopterygii</taxon>
        <taxon>Teleostei</taxon>
        <taxon>Anguilliformes</taxon>
        <taxon>Congridae</taxon>
        <taxon>Conger</taxon>
    </lineage>
</organism>
<dbReference type="InterPro" id="IPR042625">
    <property type="entry name" value="JAM2"/>
</dbReference>
<dbReference type="EMBL" id="JAFJMO010000015">
    <property type="protein sequence ID" value="KAJ8255689.1"/>
    <property type="molecule type" value="Genomic_DNA"/>
</dbReference>
<dbReference type="PANTHER" id="PTHR44663">
    <property type="entry name" value="JUNCTIONAL ADHESION MOLECULE B"/>
    <property type="match status" value="1"/>
</dbReference>
<reference evidence="3" key="1">
    <citation type="journal article" date="2023" name="Science">
        <title>Genome structures resolve the early diversification of teleost fishes.</title>
        <authorList>
            <person name="Parey E."/>
            <person name="Louis A."/>
            <person name="Montfort J."/>
            <person name="Bouchez O."/>
            <person name="Roques C."/>
            <person name="Iampietro C."/>
            <person name="Lluch J."/>
            <person name="Castinel A."/>
            <person name="Donnadieu C."/>
            <person name="Desvignes T."/>
            <person name="Floi Bucao C."/>
            <person name="Jouanno E."/>
            <person name="Wen M."/>
            <person name="Mejri S."/>
            <person name="Dirks R."/>
            <person name="Jansen H."/>
            <person name="Henkel C."/>
            <person name="Chen W.J."/>
            <person name="Zahm M."/>
            <person name="Cabau C."/>
            <person name="Klopp C."/>
            <person name="Thompson A.W."/>
            <person name="Robinson-Rechavi M."/>
            <person name="Braasch I."/>
            <person name="Lecointre G."/>
            <person name="Bobe J."/>
            <person name="Postlethwait J.H."/>
            <person name="Berthelot C."/>
            <person name="Roest Crollius H."/>
            <person name="Guiguen Y."/>
        </authorList>
    </citation>
    <scope>NUCLEOTIDE SEQUENCE</scope>
    <source>
        <strain evidence="3">Concon-B</strain>
    </source>
</reference>
<sequence length="226" mass="25351">MEGATVTLHRVTQKDTGEYRCEVSANQDRDKLGETNVTLKVLVPPHTPLCEIPSSAVTGSTVELRCRDKQSVPPAIYTWFKDNKKLSVTHWANISYTLDTNTGILRFNSVSRADTGQYHCLASNEVGAPKSCDGKHMKIDDVNISAIIAVVVVIFIILACCLGVYYAYRRGYFRKGHNGRSFWIPECHGIAHISSQNLHRADDINNTNYNPPQYAEDFKHTKSFML</sequence>
<gene>
    <name evidence="3" type="ORF">COCON_G00195530</name>
</gene>
<dbReference type="PROSITE" id="PS50835">
    <property type="entry name" value="IG_LIKE"/>
    <property type="match status" value="1"/>
</dbReference>
<feature type="transmembrane region" description="Helical" evidence="1">
    <location>
        <begin position="144"/>
        <end position="168"/>
    </location>
</feature>
<dbReference type="InterPro" id="IPR013783">
    <property type="entry name" value="Ig-like_fold"/>
</dbReference>
<name>A0A9Q1D1Q1_CONCO</name>
<evidence type="ECO:0000313" key="3">
    <source>
        <dbReference type="EMBL" id="KAJ8255689.1"/>
    </source>
</evidence>
<dbReference type="Gene3D" id="2.60.40.10">
    <property type="entry name" value="Immunoglobulins"/>
    <property type="match status" value="2"/>
</dbReference>
<dbReference type="GO" id="GO:0070160">
    <property type="term" value="C:tight junction"/>
    <property type="evidence" value="ECO:0007669"/>
    <property type="project" value="TreeGrafter"/>
</dbReference>
<dbReference type="InterPro" id="IPR003599">
    <property type="entry name" value="Ig_sub"/>
</dbReference>
<feature type="domain" description="Ig-like" evidence="2">
    <location>
        <begin position="45"/>
        <end position="145"/>
    </location>
</feature>